<evidence type="ECO:0000313" key="1">
    <source>
        <dbReference type="EMBL" id="KRY63953.1"/>
    </source>
</evidence>
<gene>
    <name evidence="1" type="ORF">T4A_10983</name>
    <name evidence="2" type="ORF">T4A_8538</name>
</gene>
<accession>A0A0V1DRB8</accession>
<dbReference type="AlphaFoldDB" id="A0A0V1DRB8"/>
<name>A0A0V1DRB8_TRIPS</name>
<protein>
    <submittedName>
        <fullName evidence="1">Uncharacterized protein</fullName>
    </submittedName>
</protein>
<dbReference type="EMBL" id="JYDR01000748">
    <property type="protein sequence ID" value="KRY63953.1"/>
    <property type="molecule type" value="Genomic_DNA"/>
</dbReference>
<organism evidence="1 3">
    <name type="scientific">Trichinella pseudospiralis</name>
    <name type="common">Parasitic roundworm</name>
    <dbReference type="NCBI Taxonomy" id="6337"/>
    <lineage>
        <taxon>Eukaryota</taxon>
        <taxon>Metazoa</taxon>
        <taxon>Ecdysozoa</taxon>
        <taxon>Nematoda</taxon>
        <taxon>Enoplea</taxon>
        <taxon>Dorylaimia</taxon>
        <taxon>Trichinellida</taxon>
        <taxon>Trichinellidae</taxon>
        <taxon>Trichinella</taxon>
    </lineage>
</organism>
<dbReference type="EMBL" id="JYDR01000232">
    <property type="protein sequence ID" value="KRY65089.1"/>
    <property type="molecule type" value="Genomic_DNA"/>
</dbReference>
<evidence type="ECO:0000313" key="3">
    <source>
        <dbReference type="Proteomes" id="UP000054632"/>
    </source>
</evidence>
<dbReference type="Proteomes" id="UP000054632">
    <property type="component" value="Unassembled WGS sequence"/>
</dbReference>
<evidence type="ECO:0000313" key="2">
    <source>
        <dbReference type="EMBL" id="KRY65089.1"/>
    </source>
</evidence>
<sequence>MENPKCMFPSLSTSAWIWTAGASAYWSRIMNLFSTPRRQIQSESEAPRRIPRKKAASSRQWAEVAVMDVRGTCFFSLIMNEKNKEDVAMTYNYYFHLNTSRGAELSWTISAFLTLHSGISYQDGRAATVERNTKEFL</sequence>
<reference evidence="1 3" key="1">
    <citation type="submission" date="2015-01" db="EMBL/GenBank/DDBJ databases">
        <title>Evolution of Trichinella species and genotypes.</title>
        <authorList>
            <person name="Korhonen P.K."/>
            <person name="Edoardo P."/>
            <person name="Giuseppe L.R."/>
            <person name="Gasser R.B."/>
        </authorList>
    </citation>
    <scope>NUCLEOTIDE SEQUENCE [LARGE SCALE GENOMIC DNA]</scope>
    <source>
        <strain evidence="1">ISS13</strain>
    </source>
</reference>
<comment type="caution">
    <text evidence="1">The sequence shown here is derived from an EMBL/GenBank/DDBJ whole genome shotgun (WGS) entry which is preliminary data.</text>
</comment>
<proteinExistence type="predicted"/>